<dbReference type="PANTHER" id="PTHR43531:SF11">
    <property type="entry name" value="METHYL-ACCEPTING CHEMOTAXIS PROTEIN 3"/>
    <property type="match status" value="1"/>
</dbReference>
<evidence type="ECO:0000256" key="3">
    <source>
        <dbReference type="PROSITE-ProRule" id="PRU00284"/>
    </source>
</evidence>
<dbReference type="Proteomes" id="UP000645257">
    <property type="component" value="Unassembled WGS sequence"/>
</dbReference>
<keyword evidence="4" id="KW-1133">Transmembrane helix</keyword>
<feature type="domain" description="HAMP" evidence="6">
    <location>
        <begin position="231"/>
        <end position="273"/>
    </location>
</feature>
<keyword evidence="4" id="KW-0472">Membrane</keyword>
<dbReference type="InterPro" id="IPR004090">
    <property type="entry name" value="Chemotax_Me-accpt_rcpt"/>
</dbReference>
<evidence type="ECO:0000256" key="2">
    <source>
        <dbReference type="ARBA" id="ARBA00029447"/>
    </source>
</evidence>
<dbReference type="GO" id="GO:0006935">
    <property type="term" value="P:chemotaxis"/>
    <property type="evidence" value="ECO:0007669"/>
    <property type="project" value="UniProtKB-KW"/>
</dbReference>
<dbReference type="PRINTS" id="PR00260">
    <property type="entry name" value="CHEMTRNSDUCR"/>
</dbReference>
<evidence type="ECO:0000313" key="7">
    <source>
        <dbReference type="EMBL" id="GGY13193.1"/>
    </source>
</evidence>
<name>A0A918U8X1_9NEIS</name>
<dbReference type="Gene3D" id="1.10.287.950">
    <property type="entry name" value="Methyl-accepting chemotaxis protein"/>
    <property type="match status" value="1"/>
</dbReference>
<evidence type="ECO:0000313" key="8">
    <source>
        <dbReference type="Proteomes" id="UP000645257"/>
    </source>
</evidence>
<keyword evidence="1" id="KW-0145">Chemotaxis</keyword>
<reference evidence="7" key="1">
    <citation type="journal article" date="2014" name="Int. J. Syst. Evol. Microbiol.">
        <title>Complete genome sequence of Corynebacterium casei LMG S-19264T (=DSM 44701T), isolated from a smear-ripened cheese.</title>
        <authorList>
            <consortium name="US DOE Joint Genome Institute (JGI-PGF)"/>
            <person name="Walter F."/>
            <person name="Albersmeier A."/>
            <person name="Kalinowski J."/>
            <person name="Ruckert C."/>
        </authorList>
    </citation>
    <scope>NUCLEOTIDE SEQUENCE</scope>
    <source>
        <strain evidence="7">KCTC 32182</strain>
    </source>
</reference>
<dbReference type="SMART" id="SM00283">
    <property type="entry name" value="MA"/>
    <property type="match status" value="1"/>
</dbReference>
<protein>
    <submittedName>
        <fullName evidence="7">Methyl-accepting chemotaxis protein</fullName>
    </submittedName>
</protein>
<feature type="domain" description="Methyl-accepting transducer" evidence="5">
    <location>
        <begin position="278"/>
        <end position="493"/>
    </location>
</feature>
<keyword evidence="4" id="KW-0812">Transmembrane</keyword>
<comment type="caution">
    <text evidence="7">The sequence shown here is derived from an EMBL/GenBank/DDBJ whole genome shotgun (WGS) entry which is preliminary data.</text>
</comment>
<dbReference type="InterPro" id="IPR004089">
    <property type="entry name" value="MCPsignal_dom"/>
</dbReference>
<dbReference type="AlphaFoldDB" id="A0A918U8X1"/>
<keyword evidence="3" id="KW-0807">Transducer</keyword>
<organism evidence="7 8">
    <name type="scientific">Paludibacterium paludis</name>
    <dbReference type="NCBI Taxonomy" id="1225769"/>
    <lineage>
        <taxon>Bacteria</taxon>
        <taxon>Pseudomonadati</taxon>
        <taxon>Pseudomonadota</taxon>
        <taxon>Betaproteobacteria</taxon>
        <taxon>Neisseriales</taxon>
        <taxon>Chromobacteriaceae</taxon>
        <taxon>Paludibacterium</taxon>
    </lineage>
</organism>
<dbReference type="InterPro" id="IPR051310">
    <property type="entry name" value="MCP_chemotaxis"/>
</dbReference>
<evidence type="ECO:0000256" key="4">
    <source>
        <dbReference type="SAM" id="Phobius"/>
    </source>
</evidence>
<proteinExistence type="inferred from homology"/>
<dbReference type="PANTHER" id="PTHR43531">
    <property type="entry name" value="PROTEIN ICFG"/>
    <property type="match status" value="1"/>
</dbReference>
<dbReference type="PROSITE" id="PS50111">
    <property type="entry name" value="CHEMOTAXIS_TRANSDUC_2"/>
    <property type="match status" value="1"/>
</dbReference>
<gene>
    <name evidence="7" type="ORF">GCM10011289_15530</name>
</gene>
<dbReference type="PROSITE" id="PS50885">
    <property type="entry name" value="HAMP"/>
    <property type="match status" value="1"/>
</dbReference>
<dbReference type="GO" id="GO:0005886">
    <property type="term" value="C:plasma membrane"/>
    <property type="evidence" value="ECO:0007669"/>
    <property type="project" value="TreeGrafter"/>
</dbReference>
<accession>A0A918U8X1</accession>
<dbReference type="InterPro" id="IPR003660">
    <property type="entry name" value="HAMP_dom"/>
</dbReference>
<dbReference type="GO" id="GO:0004888">
    <property type="term" value="F:transmembrane signaling receptor activity"/>
    <property type="evidence" value="ECO:0007669"/>
    <property type="project" value="InterPro"/>
</dbReference>
<reference evidence="7" key="2">
    <citation type="submission" date="2020-09" db="EMBL/GenBank/DDBJ databases">
        <authorList>
            <person name="Sun Q."/>
            <person name="Kim S."/>
        </authorList>
    </citation>
    <scope>NUCLEOTIDE SEQUENCE</scope>
    <source>
        <strain evidence="7">KCTC 32182</strain>
    </source>
</reference>
<evidence type="ECO:0000259" key="5">
    <source>
        <dbReference type="PROSITE" id="PS50111"/>
    </source>
</evidence>
<dbReference type="SUPFAM" id="SSF58104">
    <property type="entry name" value="Methyl-accepting chemotaxis protein (MCP) signaling domain"/>
    <property type="match status" value="1"/>
</dbReference>
<dbReference type="Pfam" id="PF00015">
    <property type="entry name" value="MCPsignal"/>
    <property type="match status" value="1"/>
</dbReference>
<dbReference type="EMBL" id="BMYX01000007">
    <property type="protein sequence ID" value="GGY13193.1"/>
    <property type="molecule type" value="Genomic_DNA"/>
</dbReference>
<evidence type="ECO:0000259" key="6">
    <source>
        <dbReference type="PROSITE" id="PS50885"/>
    </source>
</evidence>
<keyword evidence="8" id="KW-1185">Reference proteome</keyword>
<comment type="similarity">
    <text evidence="2">Belongs to the methyl-accepting chemotaxis (MCP) protein family.</text>
</comment>
<sequence>MGMAKTPMTVAARLGWGFAGMILLMVLSVSSALLALTTIRDAVSGMHVNNEEGRLAGALLDACQEMKLSARTTLLFLDNDHKQREQVRYGEYRQRFAVQLDQLDGVFRDDPATTDRERDLMARIRSSAAPAFAATEKMMGQALRNEYEAALKTQTEEVVPATQRLTVALKDIAEFENGLNTRAEERVGGILDSARWVLIALVLVSIGLAVLISLGLLRYLQRRLGGEPAYVASIMRSMAEGRLDVDVRVRPGDTQSLVATMARMLAKLREVITQVKSSADSLAAASWQVSATSQALSQSASESSSGLEQTTSSLEEMTAAISHTNDNARVTDAMASKAAHEAGEGGQAVGQTVSAMRQIAEKIGIIDDIAYQTNLLALNAAIEAARAGEHGRGFAVVAAEVRKLAERSQVAARDIIDVADGSVRLAERAGELLNEIVRSSMKTADLVQEITAASGEQATGVSHITGAIQQLNASTQHNASASEELAATAAEMNNQAEHLQAMMSFFHLGQAETGS</sequence>
<feature type="transmembrane region" description="Helical" evidence="4">
    <location>
        <begin position="196"/>
        <end position="217"/>
    </location>
</feature>
<dbReference type="GO" id="GO:0007165">
    <property type="term" value="P:signal transduction"/>
    <property type="evidence" value="ECO:0007669"/>
    <property type="project" value="UniProtKB-KW"/>
</dbReference>
<evidence type="ECO:0000256" key="1">
    <source>
        <dbReference type="ARBA" id="ARBA00022500"/>
    </source>
</evidence>